<evidence type="ECO:0000256" key="10">
    <source>
        <dbReference type="SAM" id="MobiDB-lite"/>
    </source>
</evidence>
<comment type="caution">
    <text evidence="12">The sequence shown here is derived from an EMBL/GenBank/DDBJ whole genome shotgun (WGS) entry which is preliminary data.</text>
</comment>
<keyword evidence="8 12" id="KW-0675">Receptor</keyword>
<dbReference type="Proteomes" id="UP001521116">
    <property type="component" value="Unassembled WGS sequence"/>
</dbReference>
<feature type="compositionally biased region" description="Low complexity" evidence="10">
    <location>
        <begin position="322"/>
        <end position="344"/>
    </location>
</feature>
<protein>
    <submittedName>
        <fullName evidence="12">A-factor receptor</fullName>
    </submittedName>
</protein>
<feature type="transmembrane region" description="Helical" evidence="11">
    <location>
        <begin position="165"/>
        <end position="194"/>
    </location>
</feature>
<dbReference type="InterPro" id="IPR001499">
    <property type="entry name" value="GPCR_STE3"/>
</dbReference>
<proteinExistence type="inferred from homology"/>
<keyword evidence="3" id="KW-0589">Pheromone response</keyword>
<evidence type="ECO:0000256" key="1">
    <source>
        <dbReference type="ARBA" id="ARBA00004141"/>
    </source>
</evidence>
<reference evidence="12 13" key="1">
    <citation type="submission" date="2024-02" db="EMBL/GenBank/DDBJ databases">
        <title>De novo assembly and annotation of 12 fungi associated with fruit tree decline syndrome in Ontario, Canada.</title>
        <authorList>
            <person name="Sulman M."/>
            <person name="Ellouze W."/>
            <person name="Ilyukhin E."/>
        </authorList>
    </citation>
    <scope>NUCLEOTIDE SEQUENCE [LARGE SCALE GENOMIC DNA]</scope>
    <source>
        <strain evidence="12 13">M1-105</strain>
    </source>
</reference>
<evidence type="ECO:0000256" key="7">
    <source>
        <dbReference type="ARBA" id="ARBA00023136"/>
    </source>
</evidence>
<evidence type="ECO:0000256" key="5">
    <source>
        <dbReference type="ARBA" id="ARBA00022989"/>
    </source>
</evidence>
<evidence type="ECO:0000256" key="3">
    <source>
        <dbReference type="ARBA" id="ARBA00022507"/>
    </source>
</evidence>
<dbReference type="PRINTS" id="PR00899">
    <property type="entry name" value="GPCRSTE3"/>
</dbReference>
<evidence type="ECO:0000256" key="6">
    <source>
        <dbReference type="ARBA" id="ARBA00023040"/>
    </source>
</evidence>
<keyword evidence="4 11" id="KW-0812">Transmembrane</keyword>
<evidence type="ECO:0000313" key="13">
    <source>
        <dbReference type="Proteomes" id="UP001521116"/>
    </source>
</evidence>
<gene>
    <name evidence="12" type="primary">STE3</name>
    <name evidence="12" type="ORF">SLS56_008049</name>
</gene>
<feature type="compositionally biased region" description="Low complexity" evidence="10">
    <location>
        <begin position="351"/>
        <end position="364"/>
    </location>
</feature>
<feature type="transmembrane region" description="Helical" evidence="11">
    <location>
        <begin position="276"/>
        <end position="297"/>
    </location>
</feature>
<dbReference type="Pfam" id="PF02076">
    <property type="entry name" value="STE3"/>
    <property type="match status" value="1"/>
</dbReference>
<dbReference type="CDD" id="cd14966">
    <property type="entry name" value="7tmD_STE3"/>
    <property type="match status" value="1"/>
</dbReference>
<keyword evidence="6" id="KW-0297">G-protein coupled receptor</keyword>
<feature type="region of interest" description="Disordered" evidence="10">
    <location>
        <begin position="314"/>
        <end position="364"/>
    </location>
</feature>
<dbReference type="Gene3D" id="1.20.1070.10">
    <property type="entry name" value="Rhodopsin 7-helix transmembrane proteins"/>
    <property type="match status" value="1"/>
</dbReference>
<keyword evidence="7 11" id="KW-0472">Membrane</keyword>
<feature type="transmembrane region" description="Helical" evidence="11">
    <location>
        <begin position="124"/>
        <end position="145"/>
    </location>
</feature>
<evidence type="ECO:0000256" key="8">
    <source>
        <dbReference type="ARBA" id="ARBA00023170"/>
    </source>
</evidence>
<evidence type="ECO:0000256" key="11">
    <source>
        <dbReference type="SAM" id="Phobius"/>
    </source>
</evidence>
<dbReference type="PANTHER" id="PTHR28097">
    <property type="entry name" value="PHEROMONE A FACTOR RECEPTOR"/>
    <property type="match status" value="1"/>
</dbReference>
<comment type="similarity">
    <text evidence="2">Belongs to the G-protein coupled receptor 4 family.</text>
</comment>
<accession>A0ABR3SL44</accession>
<feature type="transmembrane region" description="Helical" evidence="11">
    <location>
        <begin position="81"/>
        <end position="103"/>
    </location>
</feature>
<feature type="transmembrane region" description="Helical" evidence="11">
    <location>
        <begin position="215"/>
        <end position="239"/>
    </location>
</feature>
<comment type="subcellular location">
    <subcellularLocation>
        <location evidence="1">Membrane</location>
        <topology evidence="1">Multi-pass membrane protein</topology>
    </subcellularLocation>
</comment>
<keyword evidence="9" id="KW-0807">Transducer</keyword>
<sequence length="477" mass="52522">MADEEYPLYSASIFLPIAAGLVVVLNIPPLVWHFRNRNLGACSLVIWPLVFNLFAMVNALIWPRDNVQAWYNGRALCDLEVYTMIAGWTGLPSCLLCIIRNLAQVLDTKRQVVTRCRAQRVRQCIIDSLICWGPPVLQLCLFDLVKVNRYSICGLNGCVPSLDTTWMSILVVYIWPLLICMVAGYYAVLVIVRLQRYRSEFSRLIQRHNTTRSRFVRLFLLSSLFILGVLPTQSIVLYFNAMHQRSEYSWSRNHDPEARAAIFLNRANGQMLPDRWIGLACGLLLFLFFGLGTDTAAMYRSWAHKLSPARLITHNRSSGSKPLPSASTTTTDASSKPSSPSRSIFSHKTRLTSTTESSGSKGGSTPKSFLLPIFWRKSADSASSTNSTTPVLPTHNGHLHTASTRTGSVASEAPTIDTAISMTPLSHAIRKASVGTLAEEEVADEAIFLGSPVEGEKSVGSGLGIELGSVGVKRADG</sequence>
<dbReference type="EMBL" id="JAJVDC020000113">
    <property type="protein sequence ID" value="KAL1623925.1"/>
    <property type="molecule type" value="Genomic_DNA"/>
</dbReference>
<evidence type="ECO:0000256" key="9">
    <source>
        <dbReference type="ARBA" id="ARBA00023224"/>
    </source>
</evidence>
<keyword evidence="13" id="KW-1185">Reference proteome</keyword>
<organism evidence="12 13">
    <name type="scientific">Neofusicoccum ribis</name>
    <dbReference type="NCBI Taxonomy" id="45134"/>
    <lineage>
        <taxon>Eukaryota</taxon>
        <taxon>Fungi</taxon>
        <taxon>Dikarya</taxon>
        <taxon>Ascomycota</taxon>
        <taxon>Pezizomycotina</taxon>
        <taxon>Dothideomycetes</taxon>
        <taxon>Dothideomycetes incertae sedis</taxon>
        <taxon>Botryosphaeriales</taxon>
        <taxon>Botryosphaeriaceae</taxon>
        <taxon>Neofusicoccum</taxon>
    </lineage>
</organism>
<feature type="region of interest" description="Disordered" evidence="10">
    <location>
        <begin position="384"/>
        <end position="409"/>
    </location>
</feature>
<evidence type="ECO:0000256" key="4">
    <source>
        <dbReference type="ARBA" id="ARBA00022692"/>
    </source>
</evidence>
<feature type="transmembrane region" description="Helical" evidence="11">
    <location>
        <begin position="39"/>
        <end position="61"/>
    </location>
</feature>
<keyword evidence="5 11" id="KW-1133">Transmembrane helix</keyword>
<feature type="transmembrane region" description="Helical" evidence="11">
    <location>
        <begin position="6"/>
        <end position="27"/>
    </location>
</feature>
<name>A0ABR3SL44_9PEZI</name>
<dbReference type="PANTHER" id="PTHR28097:SF1">
    <property type="entry name" value="PHEROMONE A FACTOR RECEPTOR"/>
    <property type="match status" value="1"/>
</dbReference>
<evidence type="ECO:0000313" key="12">
    <source>
        <dbReference type="EMBL" id="KAL1623925.1"/>
    </source>
</evidence>
<evidence type="ECO:0000256" key="2">
    <source>
        <dbReference type="ARBA" id="ARBA00011085"/>
    </source>
</evidence>